<evidence type="ECO:0000256" key="1">
    <source>
        <dbReference type="SAM" id="Phobius"/>
    </source>
</evidence>
<evidence type="ECO:0000313" key="3">
    <source>
        <dbReference type="Proteomes" id="UP000789375"/>
    </source>
</evidence>
<name>A0A9N9B3W2_FUNMO</name>
<evidence type="ECO:0000313" key="2">
    <source>
        <dbReference type="EMBL" id="CAG8550193.1"/>
    </source>
</evidence>
<dbReference type="EMBL" id="CAJVPP010001347">
    <property type="protein sequence ID" value="CAG8550193.1"/>
    <property type="molecule type" value="Genomic_DNA"/>
</dbReference>
<comment type="caution">
    <text evidence="2">The sequence shown here is derived from an EMBL/GenBank/DDBJ whole genome shotgun (WGS) entry which is preliminary data.</text>
</comment>
<accession>A0A9N9B3W2</accession>
<protein>
    <submittedName>
        <fullName evidence="2">14293_t:CDS:1</fullName>
    </submittedName>
</protein>
<reference evidence="2" key="1">
    <citation type="submission" date="2021-06" db="EMBL/GenBank/DDBJ databases">
        <authorList>
            <person name="Kallberg Y."/>
            <person name="Tangrot J."/>
            <person name="Rosling A."/>
        </authorList>
    </citation>
    <scope>NUCLEOTIDE SEQUENCE</scope>
    <source>
        <strain evidence="2">87-6 pot B 2015</strain>
    </source>
</reference>
<dbReference type="AlphaFoldDB" id="A0A9N9B3W2"/>
<keyword evidence="1" id="KW-0472">Membrane</keyword>
<keyword evidence="1" id="KW-0812">Transmembrane</keyword>
<proteinExistence type="predicted"/>
<feature type="transmembrane region" description="Helical" evidence="1">
    <location>
        <begin position="12"/>
        <end position="33"/>
    </location>
</feature>
<sequence length="77" mass="8632">TQKFYDNAIMRILCRLCILHIVSESIISKFLFFSVQLASVLPNTYCGNPLTHYPFGLTSLPRKPLGAVETLSPFAMP</sequence>
<keyword evidence="3" id="KW-1185">Reference proteome</keyword>
<gene>
    <name evidence="2" type="ORF">FMOSSE_LOCUS6427</name>
</gene>
<feature type="non-terminal residue" evidence="2">
    <location>
        <position position="1"/>
    </location>
</feature>
<organism evidence="2 3">
    <name type="scientific">Funneliformis mosseae</name>
    <name type="common">Endomycorrhizal fungus</name>
    <name type="synonym">Glomus mosseae</name>
    <dbReference type="NCBI Taxonomy" id="27381"/>
    <lineage>
        <taxon>Eukaryota</taxon>
        <taxon>Fungi</taxon>
        <taxon>Fungi incertae sedis</taxon>
        <taxon>Mucoromycota</taxon>
        <taxon>Glomeromycotina</taxon>
        <taxon>Glomeromycetes</taxon>
        <taxon>Glomerales</taxon>
        <taxon>Glomeraceae</taxon>
        <taxon>Funneliformis</taxon>
    </lineage>
</organism>
<dbReference type="Proteomes" id="UP000789375">
    <property type="component" value="Unassembled WGS sequence"/>
</dbReference>
<keyword evidence="1" id="KW-1133">Transmembrane helix</keyword>